<dbReference type="SUPFAM" id="SSF50784">
    <property type="entry name" value="Transcription factor IIA (TFIIA), beta-barrel domain"/>
    <property type="match status" value="1"/>
</dbReference>
<dbReference type="GO" id="GO:0005737">
    <property type="term" value="C:cytoplasm"/>
    <property type="evidence" value="ECO:0007669"/>
    <property type="project" value="Ensembl"/>
</dbReference>
<dbReference type="Gene3D" id="2.30.18.10">
    <property type="entry name" value="Transcription factor IIA (TFIIA), beta-barrel domain"/>
    <property type="match status" value="1"/>
</dbReference>
<dbReference type="GO" id="GO:0005672">
    <property type="term" value="C:transcription factor TFIIA complex"/>
    <property type="evidence" value="ECO:0007669"/>
    <property type="project" value="Ensembl"/>
</dbReference>
<dbReference type="Proteomes" id="UP000472272">
    <property type="component" value="Chromosome 3"/>
</dbReference>
<dbReference type="GO" id="GO:0001673">
    <property type="term" value="C:male germ cell nucleus"/>
    <property type="evidence" value="ECO:0007669"/>
    <property type="project" value="Ensembl"/>
</dbReference>
<dbReference type="CDD" id="cd07976">
    <property type="entry name" value="TFIIA_alpha_beta_like"/>
    <property type="match status" value="1"/>
</dbReference>
<keyword evidence="7" id="KW-1185">Reference proteome</keyword>
<protein>
    <submittedName>
        <fullName evidence="6">Ral transcription factor IIA subunit 1 like</fullName>
    </submittedName>
</protein>
<feature type="region of interest" description="Disordered" evidence="5">
    <location>
        <begin position="300"/>
        <end position="319"/>
    </location>
</feature>
<dbReference type="SUPFAM" id="SSF47396">
    <property type="entry name" value="Transcription factor IIA (TFIIA), alpha-helical domain"/>
    <property type="match status" value="1"/>
</dbReference>
<dbReference type="FunFam" id="2.30.18.10:FF:000002">
    <property type="entry name" value="Transcription initiation factor IIA subunit 1"/>
    <property type="match status" value="1"/>
</dbReference>
<dbReference type="Ensembl" id="ENSPMRT00000002479.1">
    <property type="protein sequence ID" value="ENSPMRP00000002331.1"/>
    <property type="gene ID" value="ENSPMRG00000001686.1"/>
</dbReference>
<evidence type="ECO:0000256" key="2">
    <source>
        <dbReference type="ARBA" id="ARBA00010059"/>
    </source>
</evidence>
<comment type="similarity">
    <text evidence="2">Belongs to the TFIIA subunit 1 family.</text>
</comment>
<name>A0A670HS12_PODMU</name>
<dbReference type="GO" id="GO:0050890">
    <property type="term" value="P:cognition"/>
    <property type="evidence" value="ECO:0007669"/>
    <property type="project" value="Ensembl"/>
</dbReference>
<dbReference type="InterPro" id="IPR009088">
    <property type="entry name" value="TFIIA_b-brl"/>
</dbReference>
<proteinExistence type="inferred from homology"/>
<evidence type="ECO:0000256" key="4">
    <source>
        <dbReference type="ARBA" id="ARBA00023242"/>
    </source>
</evidence>
<feature type="region of interest" description="Disordered" evidence="5">
    <location>
        <begin position="386"/>
        <end position="466"/>
    </location>
</feature>
<dbReference type="Pfam" id="PF03153">
    <property type="entry name" value="TFIIA"/>
    <property type="match status" value="2"/>
</dbReference>
<reference evidence="6" key="2">
    <citation type="submission" date="2025-08" db="UniProtKB">
        <authorList>
            <consortium name="Ensembl"/>
        </authorList>
    </citation>
    <scope>IDENTIFICATION</scope>
</reference>
<dbReference type="PANTHER" id="PTHR12694:SF9">
    <property type="entry name" value="TFIIA-ALPHA AND BETA-LIKE FACTOR"/>
    <property type="match status" value="1"/>
</dbReference>
<evidence type="ECO:0000256" key="5">
    <source>
        <dbReference type="SAM" id="MobiDB-lite"/>
    </source>
</evidence>
<dbReference type="SMART" id="SM01371">
    <property type="entry name" value="TFIIA"/>
    <property type="match status" value="1"/>
</dbReference>
<keyword evidence="4" id="KW-0539">Nucleus</keyword>
<evidence type="ECO:0000313" key="7">
    <source>
        <dbReference type="Proteomes" id="UP000472272"/>
    </source>
</evidence>
<dbReference type="GO" id="GO:0006367">
    <property type="term" value="P:transcription initiation at RNA polymerase II promoter"/>
    <property type="evidence" value="ECO:0007669"/>
    <property type="project" value="InterPro"/>
</dbReference>
<feature type="compositionally biased region" description="Low complexity" evidence="5">
    <location>
        <begin position="427"/>
        <end position="438"/>
    </location>
</feature>
<sequence length="515" mass="55611">MAHGNPVPKFYKSVIDDVIEVVQDVFAEEGVDEQVLKELKRIMLLVLAYFQTGTVRTFFLRQNLPELSFSTSQRWETKVMQSKATESFFRHSHLPPQFTLHLPPNFHQALQTTTGAAAGRGIQQFATTAASAAELGSSRSAGTIFTLPSGFAYPIQIPAGVTLQTASGQLYKVNMPVVVTQAPGGATVLQNPVQQIFQQLGRQPSGAQPAAAGAMPVNASSHQAPSENLQALNPAVSQQVGMEEKTLPAAAAVMQEAIGSHGKAAVGALVREQPTSSLETLPNAVVLDLKLSEARCPTVATEATAGSSPNGSELPVDLEQPLDPNDIIELIIMGNELDDSTLLSDEANLSFSEELETSVQMEADLQTQKDIANNIEEIIQLDGTGDVSPKVEIESPRDGEDEDLVGIIDAEDLKVLDEEEEEDGENSTSDNQSLSSSSDVDEPSVDIIEEDPLNSGDDVSEQETPDVFDTDNIIVCQYDKVQRSKNRWKFYLKDGVMCFGGKDYVFSKAIGDAEW</sequence>
<comment type="subcellular location">
    <subcellularLocation>
        <location evidence="1">Nucleus</location>
    </subcellularLocation>
</comment>
<feature type="compositionally biased region" description="Acidic residues" evidence="5">
    <location>
        <begin position="439"/>
        <end position="466"/>
    </location>
</feature>
<keyword evidence="3" id="KW-0804">Transcription</keyword>
<dbReference type="Gene3D" id="1.10.287.100">
    <property type="match status" value="1"/>
</dbReference>
<dbReference type="OMA" id="EDYDEEC"/>
<dbReference type="GeneTree" id="ENSGT00940000163055"/>
<reference evidence="6 7" key="1">
    <citation type="journal article" date="2019" name="Proc. Natl. Acad. Sci. U.S.A.">
        <title>Regulatory changes in pterin and carotenoid genes underlie balanced color polymorphisms in the wall lizard.</title>
        <authorList>
            <person name="Andrade P."/>
            <person name="Pinho C."/>
            <person name="Perez I de Lanuza G."/>
            <person name="Afonso S."/>
            <person name="Brejcha J."/>
            <person name="Rubin C.J."/>
            <person name="Wallerman O."/>
            <person name="Pereira P."/>
            <person name="Sabatino S.J."/>
            <person name="Bellati A."/>
            <person name="Pellitteri-Rosa D."/>
            <person name="Bosakova Z."/>
            <person name="Bunikis I."/>
            <person name="Carretero M.A."/>
            <person name="Feiner N."/>
            <person name="Marsik P."/>
            <person name="Pauperio F."/>
            <person name="Salvi D."/>
            <person name="Soler L."/>
            <person name="While G.M."/>
            <person name="Uller T."/>
            <person name="Font E."/>
            <person name="Andersson L."/>
            <person name="Carneiro M."/>
        </authorList>
    </citation>
    <scope>NUCLEOTIDE SEQUENCE</scope>
</reference>
<evidence type="ECO:0000256" key="1">
    <source>
        <dbReference type="ARBA" id="ARBA00004123"/>
    </source>
</evidence>
<evidence type="ECO:0000313" key="6">
    <source>
        <dbReference type="Ensembl" id="ENSPMRP00000002331.1"/>
    </source>
</evidence>
<accession>A0A670HS12</accession>
<gene>
    <name evidence="6" type="primary">GTF2A1L</name>
</gene>
<evidence type="ECO:0000256" key="3">
    <source>
        <dbReference type="ARBA" id="ARBA00023163"/>
    </source>
</evidence>
<reference evidence="6" key="3">
    <citation type="submission" date="2025-09" db="UniProtKB">
        <authorList>
            <consortium name="Ensembl"/>
        </authorList>
    </citation>
    <scope>IDENTIFICATION</scope>
</reference>
<feature type="compositionally biased region" description="Basic and acidic residues" evidence="5">
    <location>
        <begin position="389"/>
        <end position="398"/>
    </location>
</feature>
<organism evidence="6 7">
    <name type="scientific">Podarcis muralis</name>
    <name type="common">Wall lizard</name>
    <name type="synonym">Lacerta muralis</name>
    <dbReference type="NCBI Taxonomy" id="64176"/>
    <lineage>
        <taxon>Eukaryota</taxon>
        <taxon>Metazoa</taxon>
        <taxon>Chordata</taxon>
        <taxon>Craniata</taxon>
        <taxon>Vertebrata</taxon>
        <taxon>Euteleostomi</taxon>
        <taxon>Lepidosauria</taxon>
        <taxon>Squamata</taxon>
        <taxon>Bifurcata</taxon>
        <taxon>Unidentata</taxon>
        <taxon>Episquamata</taxon>
        <taxon>Laterata</taxon>
        <taxon>Lacertibaenia</taxon>
        <taxon>Lacertidae</taxon>
        <taxon>Podarcis</taxon>
    </lineage>
</organism>
<dbReference type="AlphaFoldDB" id="A0A670HS12"/>
<dbReference type="InterPro" id="IPR004855">
    <property type="entry name" value="TFIIA_asu/bsu"/>
</dbReference>
<dbReference type="PANTHER" id="PTHR12694">
    <property type="entry name" value="TRANSCRIPTION INITIATION FACTOR IIA SUBUNIT 1"/>
    <property type="match status" value="1"/>
</dbReference>